<protein>
    <submittedName>
        <fullName evidence="7">ATP-dependent DEAD/H RNA helicase</fullName>
    </submittedName>
</protein>
<dbReference type="PANTHER" id="PTHR12131:SF1">
    <property type="entry name" value="ATP-DEPENDENT RNA HELICASE SUPV3L1, MITOCHONDRIAL-RELATED"/>
    <property type="match status" value="1"/>
</dbReference>
<dbReference type="FunFam" id="3.40.50.300:FF:000190">
    <property type="entry name" value="ATP-dependent RNA helicase"/>
    <property type="match status" value="1"/>
</dbReference>
<dbReference type="HOGENOM" id="CLU_002902_0_0_1"/>
<dbReference type="PANTHER" id="PTHR12131">
    <property type="entry name" value="ATP-DEPENDENT RNA AND DNA HELICASE"/>
    <property type="match status" value="1"/>
</dbReference>
<dbReference type="AlphaFoldDB" id="I3EKD1"/>
<name>I3EKD1_NEMP3</name>
<dbReference type="GO" id="GO:0070478">
    <property type="term" value="P:nuclear-transcribed mRNA catabolic process, 3'-5' exonucleolytic nonsense-mediated decay"/>
    <property type="evidence" value="ECO:0007669"/>
    <property type="project" value="TreeGrafter"/>
</dbReference>
<dbReference type="InterPro" id="IPR011545">
    <property type="entry name" value="DEAD/DEAH_box_helicase_dom"/>
</dbReference>
<gene>
    <name evidence="7" type="ORF">NEQG_00448</name>
</gene>
<proteinExistence type="predicted"/>
<dbReference type="PROSITE" id="PS51194">
    <property type="entry name" value="HELICASE_CTER"/>
    <property type="match status" value="1"/>
</dbReference>
<dbReference type="GO" id="GO:0055087">
    <property type="term" value="C:Ski complex"/>
    <property type="evidence" value="ECO:0007669"/>
    <property type="project" value="TreeGrafter"/>
</dbReference>
<dbReference type="SMART" id="SM01142">
    <property type="entry name" value="DSHCT"/>
    <property type="match status" value="1"/>
</dbReference>
<evidence type="ECO:0000256" key="1">
    <source>
        <dbReference type="ARBA" id="ARBA00022741"/>
    </source>
</evidence>
<evidence type="ECO:0000256" key="3">
    <source>
        <dbReference type="ARBA" id="ARBA00022806"/>
    </source>
</evidence>
<dbReference type="Pfam" id="PF08148">
    <property type="entry name" value="DSHCT"/>
    <property type="match status" value="1"/>
</dbReference>
<dbReference type="Gene3D" id="3.40.50.300">
    <property type="entry name" value="P-loop containing nucleotide triphosphate hydrolases"/>
    <property type="match status" value="2"/>
</dbReference>
<evidence type="ECO:0000256" key="2">
    <source>
        <dbReference type="ARBA" id="ARBA00022801"/>
    </source>
</evidence>
<dbReference type="STRING" id="935791.I3EKD1"/>
<dbReference type="GO" id="GO:0004386">
    <property type="term" value="F:helicase activity"/>
    <property type="evidence" value="ECO:0007669"/>
    <property type="project" value="UniProtKB-KW"/>
</dbReference>
<dbReference type="Gene3D" id="1.10.3380.30">
    <property type="match status" value="1"/>
</dbReference>
<dbReference type="Pfam" id="PF00270">
    <property type="entry name" value="DEAD"/>
    <property type="match status" value="1"/>
</dbReference>
<accession>I3EKD1</accession>
<dbReference type="EMBL" id="GL870876">
    <property type="protein sequence ID" value="EIJ89678.1"/>
    <property type="molecule type" value="Genomic_DNA"/>
</dbReference>
<keyword evidence="8" id="KW-1185">Reference proteome</keyword>
<dbReference type="CDD" id="cd18795">
    <property type="entry name" value="SF2_C_Ski2"/>
    <property type="match status" value="1"/>
</dbReference>
<dbReference type="InterPro" id="IPR012961">
    <property type="entry name" value="Ski2/MTR4_C"/>
</dbReference>
<dbReference type="SUPFAM" id="SSF52540">
    <property type="entry name" value="P-loop containing nucleoside triphosphate hydrolases"/>
    <property type="match status" value="1"/>
</dbReference>
<keyword evidence="3 7" id="KW-0347">Helicase</keyword>
<dbReference type="InterPro" id="IPR014001">
    <property type="entry name" value="Helicase_ATP-bd"/>
</dbReference>
<reference evidence="7" key="1">
    <citation type="submission" date="2011-01" db="EMBL/GenBank/DDBJ databases">
        <title>The Genome Sequence of Nematocida parisii strain ERTm3.</title>
        <authorList>
            <consortium name="The Broad Institute Genome Sequencing Platform"/>
            <consortium name="The Broad Institute Genome Sequencing Center for Infectious Disease"/>
            <person name="Cuomo C."/>
            <person name="Troemel E."/>
            <person name="Young S.K."/>
            <person name="Zeng Q."/>
            <person name="Gargeya S."/>
            <person name="Fitzgerald M."/>
            <person name="Haas B."/>
            <person name="Abouelleil A."/>
            <person name="Alvarado L."/>
            <person name="Arachchi H.M."/>
            <person name="Berlin A."/>
            <person name="Chapman S.B."/>
            <person name="Gearin G."/>
            <person name="Goldberg J."/>
            <person name="Griggs A."/>
            <person name="Gujja S."/>
            <person name="Hansen M."/>
            <person name="Heiman D."/>
            <person name="Howarth C."/>
            <person name="Larimer J."/>
            <person name="Lui A."/>
            <person name="MacDonald P.J.P."/>
            <person name="McCowen C."/>
            <person name="Montmayeur A."/>
            <person name="Murphy C."/>
            <person name="Neiman D."/>
            <person name="Pearson M."/>
            <person name="Priest M."/>
            <person name="Roberts A."/>
            <person name="Saif S."/>
            <person name="Shea T."/>
            <person name="Sisk P."/>
            <person name="Stolte C."/>
            <person name="Sykes S."/>
            <person name="Wortman J."/>
            <person name="Nusbaum C."/>
            <person name="Birren B."/>
        </authorList>
    </citation>
    <scope>NUCLEOTIDE SEQUENCE</scope>
    <source>
        <strain evidence="7">ERTm3</strain>
    </source>
</reference>
<feature type="domain" description="Helicase C-terminal" evidence="6">
    <location>
        <begin position="327"/>
        <end position="525"/>
    </location>
</feature>
<organism evidence="7 8">
    <name type="scientific">Nematocida parisii (strain ERTm3)</name>
    <name type="common">Nematode killer fungus</name>
    <dbReference type="NCBI Taxonomy" id="935791"/>
    <lineage>
        <taxon>Eukaryota</taxon>
        <taxon>Fungi</taxon>
        <taxon>Fungi incertae sedis</taxon>
        <taxon>Microsporidia</taxon>
        <taxon>Nematocida</taxon>
    </lineage>
</organism>
<dbReference type="Proteomes" id="UP000002872">
    <property type="component" value="Unassembled WGS sequence"/>
</dbReference>
<dbReference type="OMA" id="KATEICT"/>
<dbReference type="InterPro" id="IPR027417">
    <property type="entry name" value="P-loop_NTPase"/>
</dbReference>
<feature type="domain" description="Helicase ATP-binding" evidence="5">
    <location>
        <begin position="89"/>
        <end position="245"/>
    </location>
</feature>
<dbReference type="VEuPathDB" id="MicrosporidiaDB:NEQG_00448"/>
<keyword evidence="1" id="KW-0547">Nucleotide-binding</keyword>
<keyword evidence="4" id="KW-0067">ATP-binding</keyword>
<dbReference type="SMART" id="SM00487">
    <property type="entry name" value="DEXDc"/>
    <property type="match status" value="1"/>
</dbReference>
<evidence type="ECO:0000259" key="5">
    <source>
        <dbReference type="PROSITE" id="PS51192"/>
    </source>
</evidence>
<dbReference type="GO" id="GO:0003676">
    <property type="term" value="F:nucleic acid binding"/>
    <property type="evidence" value="ECO:0007669"/>
    <property type="project" value="InterPro"/>
</dbReference>
<dbReference type="SMART" id="SM00490">
    <property type="entry name" value="HELICc"/>
    <property type="match status" value="1"/>
</dbReference>
<dbReference type="PROSITE" id="PS51192">
    <property type="entry name" value="HELICASE_ATP_BIND_1"/>
    <property type="match status" value="1"/>
</dbReference>
<dbReference type="GO" id="GO:0005524">
    <property type="term" value="F:ATP binding"/>
    <property type="evidence" value="ECO:0007669"/>
    <property type="project" value="UniProtKB-KW"/>
</dbReference>
<dbReference type="OrthoDB" id="64767at2759"/>
<dbReference type="InterPro" id="IPR001650">
    <property type="entry name" value="Helicase_C-like"/>
</dbReference>
<dbReference type="InParanoid" id="I3EKD1"/>
<keyword evidence="2" id="KW-0378">Hydrolase</keyword>
<dbReference type="Pfam" id="PF00271">
    <property type="entry name" value="Helicase_C"/>
    <property type="match status" value="1"/>
</dbReference>
<evidence type="ECO:0000313" key="7">
    <source>
        <dbReference type="EMBL" id="EIJ89678.1"/>
    </source>
</evidence>
<sequence length="922" mass="105428">MNTLNRNELKMLASRTIATVEIPPLTRPWFTEEYEITNTKPEENLEIKQEEVSGVIVIKNNKIPLDYSKCTPDYPHISFEPDNFQKQCFYYINKSQSIFVTAHTSSGKTLIAEYASYIAELHDTRMIYTSPIKALSNQKYREFSQKFSSVGILTGDAQINSTAKCLVMTTEILRNMLYRGSTILDDVEFIVFDEIHYLGDKERGVVWEEVIIMLPRHISLIFLSATSPNAKDMCGWISTIKNKEMYLIGTEKRAVELEHGIYFRKELYMLTQNHKFNQEEYLKAKNKGAVEIFKEKQRTIPALQKKTVEAKKKAPTILETPIHIARDLIQRNLAPIVFFDFSKSRIEQSFSMCDSLDLTTAEEKSLIRGFISDALLKLPKADRALPQITFVIPSLIRGVGMHHSGLLPILKEIIEMLFTTGALRVLFSTETLAMGLNMPARTVVIRTTKKYSPETRSYVDISVGEYTQMAGRAGRRGYDIKGTSIIECSGQEILPESLLVKLQTGTSMAIESNFYITARMILKLLRVKSVSIEEMVRFSFGKSKIEQKIRKLIHHQIALKTELLHSVMSCEQCTDALVYVEKYQKALGHLEEVYKSIQLPKTHNYTIVQTELKKILSTTPHYMIEAVQREAPENESIQDIRPILVLDKESKKPAAIPTKDFKLHKAQSDAITEWNYLEGFKCLQCSNFLAHYPGYLKEYLLRSEIENIDRQFASTNTSGLKCNNYFNYIIFLRTLGYIDGLNNITLKGKIAYEFNSIECVLTTEVLLSPQIANMKTHELIIGLVGLTFFEKHQLKEEAEHPREEPRTEQIKILMPSLLIINEIVSELKPVYRAYRIKMENPNHAFCGELALWLNDKTLAEIIDASPLSEGVIVKYIRKATEICTELIIAARILGNPRLSQEVEAVNEKLKRGIVFTPSLYYG</sequence>
<dbReference type="InterPro" id="IPR050699">
    <property type="entry name" value="RNA-DNA_Helicase"/>
</dbReference>
<evidence type="ECO:0000259" key="6">
    <source>
        <dbReference type="PROSITE" id="PS51194"/>
    </source>
</evidence>
<evidence type="ECO:0000256" key="4">
    <source>
        <dbReference type="ARBA" id="ARBA00022840"/>
    </source>
</evidence>
<evidence type="ECO:0000313" key="8">
    <source>
        <dbReference type="Proteomes" id="UP000002872"/>
    </source>
</evidence>
<dbReference type="GO" id="GO:0016787">
    <property type="term" value="F:hydrolase activity"/>
    <property type="evidence" value="ECO:0007669"/>
    <property type="project" value="UniProtKB-KW"/>
</dbReference>